<dbReference type="PANTHER" id="PTHR42850">
    <property type="entry name" value="METALLOPHOSPHOESTERASE"/>
    <property type="match status" value="1"/>
</dbReference>
<dbReference type="Pfam" id="PF00149">
    <property type="entry name" value="Metallophos"/>
    <property type="match status" value="1"/>
</dbReference>
<dbReference type="GO" id="GO:0110154">
    <property type="term" value="P:RNA decapping"/>
    <property type="evidence" value="ECO:0007669"/>
    <property type="project" value="TreeGrafter"/>
</dbReference>
<sequence length="262" mass="28643">MGPNSQPQPLFKKRLGFLGIHGLRHGAEPGGAPFAESSDPEVVRHDSNLLGRDFVVGDLHGCVSALEQLLGEVEFDAGRDRLFSVGDLIDRGEQSERALALLEHDWFHAVQGNHEEALCAVVDGRLPRERWYEVGGDWACSLSDGELAVHAARLRVLPLVRIVGEGDARFNILHAEFRGNDDQLAAGHFEAAVRRRLLWGRDLAFSVSPSQQALSTTYCGHTTMRDVRRIGAHMFIDTGACSPGGKLTLVEAGTSRVWSSFA</sequence>
<dbReference type="PANTHER" id="PTHR42850:SF10">
    <property type="entry name" value="SERINE_THREONINE-PROTEIN PHOSPHATASE 1"/>
    <property type="match status" value="1"/>
</dbReference>
<evidence type="ECO:0000313" key="2">
    <source>
        <dbReference type="EMBL" id="SEK07067.1"/>
    </source>
</evidence>
<dbReference type="InterPro" id="IPR050126">
    <property type="entry name" value="Ap4A_hydrolase"/>
</dbReference>
<dbReference type="Proteomes" id="UP000183529">
    <property type="component" value="Unassembled WGS sequence"/>
</dbReference>
<dbReference type="EMBL" id="FNZM01000015">
    <property type="protein sequence ID" value="SEK07067.1"/>
    <property type="molecule type" value="Genomic_DNA"/>
</dbReference>
<feature type="domain" description="Calcineurin-like phosphoesterase" evidence="1">
    <location>
        <begin position="55"/>
        <end position="176"/>
    </location>
</feature>
<comment type="caution">
    <text evidence="2">The sequence shown here is derived from an EMBL/GenBank/DDBJ whole genome shotgun (WGS) entry which is preliminary data.</text>
</comment>
<protein>
    <submittedName>
        <fullName evidence="2">Serine/threonine protein phosphatase 1</fullName>
    </submittedName>
</protein>
<dbReference type="InterPro" id="IPR004843">
    <property type="entry name" value="Calcineurin-like_PHP"/>
</dbReference>
<evidence type="ECO:0000259" key="1">
    <source>
        <dbReference type="Pfam" id="PF00149"/>
    </source>
</evidence>
<dbReference type="Gene3D" id="3.60.21.10">
    <property type="match status" value="1"/>
</dbReference>
<proteinExistence type="predicted"/>
<evidence type="ECO:0000313" key="3">
    <source>
        <dbReference type="Proteomes" id="UP000183529"/>
    </source>
</evidence>
<dbReference type="InterPro" id="IPR029052">
    <property type="entry name" value="Metallo-depent_PP-like"/>
</dbReference>
<dbReference type="GO" id="GO:0016791">
    <property type="term" value="F:phosphatase activity"/>
    <property type="evidence" value="ECO:0007669"/>
    <property type="project" value="TreeGrafter"/>
</dbReference>
<dbReference type="SUPFAM" id="SSF56300">
    <property type="entry name" value="Metallo-dependent phosphatases"/>
    <property type="match status" value="1"/>
</dbReference>
<dbReference type="RefSeq" id="WP_080180290.1">
    <property type="nucleotide sequence ID" value="NZ_CADFGN010000013.1"/>
</dbReference>
<gene>
    <name evidence="2" type="ORF">SAMN05216550_115207</name>
</gene>
<dbReference type="GO" id="GO:0008803">
    <property type="term" value="F:bis(5'-nucleosyl)-tetraphosphatase (symmetrical) activity"/>
    <property type="evidence" value="ECO:0007669"/>
    <property type="project" value="TreeGrafter"/>
</dbReference>
<reference evidence="2 3" key="1">
    <citation type="submission" date="2016-10" db="EMBL/GenBank/DDBJ databases">
        <authorList>
            <person name="Varghese N."/>
            <person name="Submissions S."/>
        </authorList>
    </citation>
    <scope>NUCLEOTIDE SEQUENCE [LARGE SCALE GENOMIC DNA]</scope>
    <source>
        <strain evidence="2 3">LMG 22274</strain>
    </source>
</reference>
<accession>A0AAQ1JWH8</accession>
<dbReference type="AlphaFoldDB" id="A0AAQ1JWH8"/>
<name>A0AAQ1JWH8_9BURK</name>
<dbReference type="GO" id="GO:0005737">
    <property type="term" value="C:cytoplasm"/>
    <property type="evidence" value="ECO:0007669"/>
    <property type="project" value="TreeGrafter"/>
</dbReference>
<organism evidence="2 3">
    <name type="scientific">Paraburkholderia tropica</name>
    <dbReference type="NCBI Taxonomy" id="92647"/>
    <lineage>
        <taxon>Bacteria</taxon>
        <taxon>Pseudomonadati</taxon>
        <taxon>Pseudomonadota</taxon>
        <taxon>Betaproteobacteria</taxon>
        <taxon>Burkholderiales</taxon>
        <taxon>Burkholderiaceae</taxon>
        <taxon>Paraburkholderia</taxon>
    </lineage>
</organism>